<dbReference type="InterPro" id="IPR004163">
    <property type="entry name" value="CoA_transf_BS"/>
</dbReference>
<organism evidence="3 4">
    <name type="scientific">Shewanella electrica</name>
    <dbReference type="NCBI Taxonomy" id="515560"/>
    <lineage>
        <taxon>Bacteria</taxon>
        <taxon>Pseudomonadati</taxon>
        <taxon>Pseudomonadota</taxon>
        <taxon>Gammaproteobacteria</taxon>
        <taxon>Alteromonadales</taxon>
        <taxon>Shewanellaceae</taxon>
        <taxon>Shewanella</taxon>
    </lineage>
</organism>
<evidence type="ECO:0000313" key="4">
    <source>
        <dbReference type="Proteomes" id="UP001201549"/>
    </source>
</evidence>
<gene>
    <name evidence="3" type="ORF">L9G74_08115</name>
</gene>
<dbReference type="SMART" id="SM00882">
    <property type="entry name" value="CoA_trans"/>
    <property type="match status" value="1"/>
</dbReference>
<dbReference type="RefSeq" id="WP_238895796.1">
    <property type="nucleotide sequence ID" value="NZ_JAKOGG010000004.1"/>
</dbReference>
<dbReference type="InterPro" id="IPR004165">
    <property type="entry name" value="CoA_trans_fam_I"/>
</dbReference>
<reference evidence="4" key="1">
    <citation type="submission" date="2023-07" db="EMBL/GenBank/DDBJ databases">
        <title>Shewanella mangrovi sp. nov., an acetaldehyde- degrading bacterium isolated from mangrove sediment.</title>
        <authorList>
            <person name="Liu Y."/>
        </authorList>
    </citation>
    <scope>NUCLEOTIDE SEQUENCE [LARGE SCALE GENOMIC DNA]</scope>
    <source>
        <strain evidence="4">C32</strain>
    </source>
</reference>
<comment type="caution">
    <text evidence="3">The sequence shown here is derived from an EMBL/GenBank/DDBJ whole genome shotgun (WGS) entry which is preliminary data.</text>
</comment>
<dbReference type="PANTHER" id="PTHR13707:SF60">
    <property type="entry name" value="ACETATE COA-TRANSFERASE SUBUNIT ALPHA"/>
    <property type="match status" value="1"/>
</dbReference>
<dbReference type="InterPro" id="IPR012792">
    <property type="entry name" value="3-oxoacid_CoA-transf_A"/>
</dbReference>
<dbReference type="Proteomes" id="UP001201549">
    <property type="component" value="Unassembled WGS sequence"/>
</dbReference>
<dbReference type="Gene3D" id="3.40.1080.10">
    <property type="entry name" value="Glutaconate Coenzyme A-transferase"/>
    <property type="match status" value="1"/>
</dbReference>
<dbReference type="PANTHER" id="PTHR13707">
    <property type="entry name" value="KETOACID-COENZYME A TRANSFERASE"/>
    <property type="match status" value="1"/>
</dbReference>
<name>A0ABT2FMD7_9GAMM</name>
<accession>A0ABT2FMD7</accession>
<dbReference type="NCBIfam" id="TIGR02429">
    <property type="entry name" value="pcaI_scoA_fam"/>
    <property type="match status" value="1"/>
</dbReference>
<dbReference type="SUPFAM" id="SSF100950">
    <property type="entry name" value="NagB/RpiA/CoA transferase-like"/>
    <property type="match status" value="1"/>
</dbReference>
<dbReference type="InterPro" id="IPR037171">
    <property type="entry name" value="NagB/RpiA_transferase-like"/>
</dbReference>
<dbReference type="GO" id="GO:0016740">
    <property type="term" value="F:transferase activity"/>
    <property type="evidence" value="ECO:0007669"/>
    <property type="project" value="UniProtKB-KW"/>
</dbReference>
<comment type="similarity">
    <text evidence="1">Belongs to the 3-oxoacid CoA-transferase subunit A family.</text>
</comment>
<dbReference type="EMBL" id="JAKOGG010000004">
    <property type="protein sequence ID" value="MCS4556399.1"/>
    <property type="molecule type" value="Genomic_DNA"/>
</dbReference>
<keyword evidence="4" id="KW-1185">Reference proteome</keyword>
<dbReference type="PROSITE" id="PS01273">
    <property type="entry name" value="COA_TRANSF_1"/>
    <property type="match status" value="1"/>
</dbReference>
<evidence type="ECO:0000313" key="3">
    <source>
        <dbReference type="EMBL" id="MCS4556399.1"/>
    </source>
</evidence>
<evidence type="ECO:0000256" key="2">
    <source>
        <dbReference type="ARBA" id="ARBA00022679"/>
    </source>
</evidence>
<keyword evidence="2 3" id="KW-0808">Transferase</keyword>
<dbReference type="Pfam" id="PF01144">
    <property type="entry name" value="CoA_trans"/>
    <property type="match status" value="1"/>
</dbReference>
<proteinExistence type="inferred from homology"/>
<evidence type="ECO:0000256" key="1">
    <source>
        <dbReference type="ARBA" id="ARBA00005612"/>
    </source>
</evidence>
<protein>
    <submittedName>
        <fullName evidence="3">CoA transferase subunit A</fullName>
    </submittedName>
</protein>
<sequence>MSGLNKVVSSYQQALAGLTDNMTIMVGGFGLCGIPEGLIAEMVRLQVRGLTAISNNAGVDDFGLGLLLQQRQIRTMIASYVGENALFEQQMLSGELEVILTPQGTLAEKIRAAGAGIPAFYTATGYGTPVAHGKETREFNGRHYVLEPALHADFALIKAWKADTMGNLIYRNTAANFNPVMATAGKITVAEVEQLVPAGELDANHVHTPGIYVDRVIVGQFEKRIEKRTVQP</sequence>